<feature type="non-terminal residue" evidence="2">
    <location>
        <position position="1"/>
    </location>
</feature>
<feature type="compositionally biased region" description="Basic and acidic residues" evidence="1">
    <location>
        <begin position="1"/>
        <end position="21"/>
    </location>
</feature>
<comment type="caution">
    <text evidence="2">The sequence shown here is derived from an EMBL/GenBank/DDBJ whole genome shotgun (WGS) entry which is preliminary data.</text>
</comment>
<feature type="region of interest" description="Disordered" evidence="1">
    <location>
        <begin position="1"/>
        <end position="31"/>
    </location>
</feature>
<organism evidence="2 3">
    <name type="scientific">Melipona bicolor</name>
    <dbReference type="NCBI Taxonomy" id="60889"/>
    <lineage>
        <taxon>Eukaryota</taxon>
        <taxon>Metazoa</taxon>
        <taxon>Ecdysozoa</taxon>
        <taxon>Arthropoda</taxon>
        <taxon>Hexapoda</taxon>
        <taxon>Insecta</taxon>
        <taxon>Pterygota</taxon>
        <taxon>Neoptera</taxon>
        <taxon>Endopterygota</taxon>
        <taxon>Hymenoptera</taxon>
        <taxon>Apocrita</taxon>
        <taxon>Aculeata</taxon>
        <taxon>Apoidea</taxon>
        <taxon>Anthophila</taxon>
        <taxon>Apidae</taxon>
        <taxon>Melipona</taxon>
    </lineage>
</organism>
<keyword evidence="3" id="KW-1185">Reference proteome</keyword>
<feature type="compositionally biased region" description="Basic and acidic residues" evidence="1">
    <location>
        <begin position="90"/>
        <end position="105"/>
    </location>
</feature>
<feature type="non-terminal residue" evidence="2">
    <location>
        <position position="105"/>
    </location>
</feature>
<evidence type="ECO:0000256" key="1">
    <source>
        <dbReference type="SAM" id="MobiDB-lite"/>
    </source>
</evidence>
<reference evidence="2" key="1">
    <citation type="submission" date="2021-10" db="EMBL/GenBank/DDBJ databases">
        <title>Melipona bicolor Genome sequencing and assembly.</title>
        <authorList>
            <person name="Araujo N.S."/>
            <person name="Arias M.C."/>
        </authorList>
    </citation>
    <scope>NUCLEOTIDE SEQUENCE</scope>
    <source>
        <strain evidence="2">USP_2M_L1-L4_2017</strain>
        <tissue evidence="2">Whole body</tissue>
    </source>
</reference>
<protein>
    <submittedName>
        <fullName evidence="2">Uncharacterized protein</fullName>
    </submittedName>
</protein>
<name>A0AA40FKU7_9HYME</name>
<sequence length="105" mass="11468">LKKHADRRDCGTKQRGEDRGNSGETTGDELKEVEERCSPMPVTLISAAGHAALFHYCPTILVVPVEEENQLTGLVGEGRRKEAAGNVGKRTNEKRVHEGSINRAC</sequence>
<dbReference type="Proteomes" id="UP001177670">
    <property type="component" value="Unassembled WGS sequence"/>
</dbReference>
<evidence type="ECO:0000313" key="2">
    <source>
        <dbReference type="EMBL" id="KAK1120988.1"/>
    </source>
</evidence>
<dbReference type="AlphaFoldDB" id="A0AA40FKU7"/>
<gene>
    <name evidence="2" type="ORF">K0M31_010773</name>
</gene>
<dbReference type="EMBL" id="JAHYIQ010000028">
    <property type="protein sequence ID" value="KAK1120988.1"/>
    <property type="molecule type" value="Genomic_DNA"/>
</dbReference>
<proteinExistence type="predicted"/>
<accession>A0AA40FKU7</accession>
<evidence type="ECO:0000313" key="3">
    <source>
        <dbReference type="Proteomes" id="UP001177670"/>
    </source>
</evidence>
<feature type="region of interest" description="Disordered" evidence="1">
    <location>
        <begin position="76"/>
        <end position="105"/>
    </location>
</feature>